<dbReference type="CDD" id="cd00590">
    <property type="entry name" value="RRM_SF"/>
    <property type="match status" value="1"/>
</dbReference>
<dbReference type="GO" id="GO:0005737">
    <property type="term" value="C:cytoplasm"/>
    <property type="evidence" value="ECO:0007669"/>
    <property type="project" value="UniProtKB-ARBA"/>
</dbReference>
<evidence type="ECO:0000256" key="1">
    <source>
        <dbReference type="ARBA" id="ARBA00022737"/>
    </source>
</evidence>
<dbReference type="PROSITE" id="PS50102">
    <property type="entry name" value="RRM"/>
    <property type="match status" value="2"/>
</dbReference>
<dbReference type="EMBL" id="DS113215">
    <property type="protein sequence ID" value="EAY18766.1"/>
    <property type="molecule type" value="Genomic_DNA"/>
</dbReference>
<keyword evidence="7" id="KW-1185">Reference proteome</keyword>
<dbReference type="SMR" id="A2DLE8"/>
<name>A2DLE8_TRIV3</name>
<gene>
    <name evidence="6" type="ORF">TVAG_267990</name>
</gene>
<evidence type="ECO:0000256" key="4">
    <source>
        <dbReference type="SAM" id="MobiDB-lite"/>
    </source>
</evidence>
<dbReference type="GO" id="GO:0003723">
    <property type="term" value="F:RNA binding"/>
    <property type="evidence" value="ECO:0000318"/>
    <property type="project" value="GO_Central"/>
</dbReference>
<keyword evidence="2 3" id="KW-0694">RNA-binding</keyword>
<dbReference type="eggNOG" id="KOG0118">
    <property type="taxonomic scope" value="Eukaryota"/>
</dbReference>
<sequence>MHNPNQNPPIAQPRARAAFRGPRPQSESFQRTPASGRRPRSQVITPSTNVFINYIPPRFTEQDLRNLCSQYGEIISSKIMINLETGQSKCFGFVKFRELSQAHAAIQAIDGMSIGNKRLLAKYAESQEKHEKLSTMLYIKHLPLSIDVNGVYQIFSRFGEITQVSPHSVDSTDPQYWRCFVRYQTQEAATEAMSMNNQIIVEGSRPIHVKYADEARLSGSFVLPPTGSTPSAPTEDEQRKLLPSFFFN</sequence>
<proteinExistence type="predicted"/>
<keyword evidence="1" id="KW-0677">Repeat</keyword>
<dbReference type="PRINTS" id="PR00961">
    <property type="entry name" value="HUDSXLRNA"/>
</dbReference>
<dbReference type="InterPro" id="IPR002343">
    <property type="entry name" value="Hud_Sxl_RNA"/>
</dbReference>
<dbReference type="STRING" id="5722.A2DLE8"/>
<evidence type="ECO:0000256" key="3">
    <source>
        <dbReference type="PROSITE-ProRule" id="PRU00176"/>
    </source>
</evidence>
<accession>A2DLE8</accession>
<dbReference type="FunFam" id="3.30.70.330:FF:001666">
    <property type="match status" value="1"/>
</dbReference>
<dbReference type="OrthoDB" id="266020at2759"/>
<dbReference type="GO" id="GO:0010629">
    <property type="term" value="P:negative regulation of gene expression"/>
    <property type="evidence" value="ECO:0007669"/>
    <property type="project" value="UniProtKB-ARBA"/>
</dbReference>
<feature type="domain" description="RRM" evidence="5">
    <location>
        <begin position="135"/>
        <end position="214"/>
    </location>
</feature>
<evidence type="ECO:0000313" key="7">
    <source>
        <dbReference type="Proteomes" id="UP000001542"/>
    </source>
</evidence>
<dbReference type="KEGG" id="tva:5464280"/>
<dbReference type="RefSeq" id="XP_001579752.1">
    <property type="nucleotide sequence ID" value="XM_001579702.1"/>
</dbReference>
<reference evidence="6" key="2">
    <citation type="journal article" date="2007" name="Science">
        <title>Draft genome sequence of the sexually transmitted pathogen Trichomonas vaginalis.</title>
        <authorList>
            <person name="Carlton J.M."/>
            <person name="Hirt R.P."/>
            <person name="Silva J.C."/>
            <person name="Delcher A.L."/>
            <person name="Schatz M."/>
            <person name="Zhao Q."/>
            <person name="Wortman J.R."/>
            <person name="Bidwell S.L."/>
            <person name="Alsmark U.C.M."/>
            <person name="Besteiro S."/>
            <person name="Sicheritz-Ponten T."/>
            <person name="Noel C.J."/>
            <person name="Dacks J.B."/>
            <person name="Foster P.G."/>
            <person name="Simillion C."/>
            <person name="Van de Peer Y."/>
            <person name="Miranda-Saavedra D."/>
            <person name="Barton G.J."/>
            <person name="Westrop G.D."/>
            <person name="Mueller S."/>
            <person name="Dessi D."/>
            <person name="Fiori P.L."/>
            <person name="Ren Q."/>
            <person name="Paulsen I."/>
            <person name="Zhang H."/>
            <person name="Bastida-Corcuera F.D."/>
            <person name="Simoes-Barbosa A."/>
            <person name="Brown M.T."/>
            <person name="Hayes R.D."/>
            <person name="Mukherjee M."/>
            <person name="Okumura C.Y."/>
            <person name="Schneider R."/>
            <person name="Smith A.J."/>
            <person name="Vanacova S."/>
            <person name="Villalvazo M."/>
            <person name="Haas B.J."/>
            <person name="Pertea M."/>
            <person name="Feldblyum T.V."/>
            <person name="Utterback T.R."/>
            <person name="Shu C.L."/>
            <person name="Osoegawa K."/>
            <person name="de Jong P.J."/>
            <person name="Hrdy I."/>
            <person name="Horvathova L."/>
            <person name="Zubacova Z."/>
            <person name="Dolezal P."/>
            <person name="Malik S.B."/>
            <person name="Logsdon J.M. Jr."/>
            <person name="Henze K."/>
            <person name="Gupta A."/>
            <person name="Wang C.C."/>
            <person name="Dunne R.L."/>
            <person name="Upcroft J.A."/>
            <person name="Upcroft P."/>
            <person name="White O."/>
            <person name="Salzberg S.L."/>
            <person name="Tang P."/>
            <person name="Chiu C.-H."/>
            <person name="Lee Y.-S."/>
            <person name="Embley T.M."/>
            <person name="Coombs G.H."/>
            <person name="Mottram J.C."/>
            <person name="Tachezy J."/>
            <person name="Fraser-Liggett C.M."/>
            <person name="Johnson P.J."/>
        </authorList>
    </citation>
    <scope>NUCLEOTIDE SEQUENCE [LARGE SCALE GENOMIC DNA]</scope>
    <source>
        <strain evidence="6">G3</strain>
    </source>
</reference>
<dbReference type="SMART" id="SM00360">
    <property type="entry name" value="RRM"/>
    <property type="match status" value="2"/>
</dbReference>
<dbReference type="Gene3D" id="3.30.70.330">
    <property type="match status" value="2"/>
</dbReference>
<feature type="compositionally biased region" description="Low complexity" evidence="4">
    <location>
        <begin position="12"/>
        <end position="24"/>
    </location>
</feature>
<protein>
    <recommendedName>
        <fullName evidence="5">RRM domain-containing protein</fullName>
    </recommendedName>
</protein>
<dbReference type="GO" id="GO:0009967">
    <property type="term" value="P:positive regulation of signal transduction"/>
    <property type="evidence" value="ECO:0007669"/>
    <property type="project" value="UniProtKB-ARBA"/>
</dbReference>
<dbReference type="Pfam" id="PF00076">
    <property type="entry name" value="RRM_1"/>
    <property type="match status" value="2"/>
</dbReference>
<dbReference type="InterPro" id="IPR035979">
    <property type="entry name" value="RBD_domain_sf"/>
</dbReference>
<dbReference type="VEuPathDB" id="TrichDB:TVAG_267990"/>
<dbReference type="Proteomes" id="UP000001542">
    <property type="component" value="Unassembled WGS sequence"/>
</dbReference>
<feature type="compositionally biased region" description="Pro residues" evidence="4">
    <location>
        <begin position="1"/>
        <end position="11"/>
    </location>
</feature>
<organism evidence="6 7">
    <name type="scientific">Trichomonas vaginalis (strain ATCC PRA-98 / G3)</name>
    <dbReference type="NCBI Taxonomy" id="412133"/>
    <lineage>
        <taxon>Eukaryota</taxon>
        <taxon>Metamonada</taxon>
        <taxon>Parabasalia</taxon>
        <taxon>Trichomonadida</taxon>
        <taxon>Trichomonadidae</taxon>
        <taxon>Trichomonas</taxon>
    </lineage>
</organism>
<evidence type="ECO:0000313" key="6">
    <source>
        <dbReference type="EMBL" id="EAY18766.1"/>
    </source>
</evidence>
<evidence type="ECO:0000256" key="2">
    <source>
        <dbReference type="ARBA" id="ARBA00022884"/>
    </source>
</evidence>
<dbReference type="SUPFAM" id="SSF54928">
    <property type="entry name" value="RNA-binding domain, RBD"/>
    <property type="match status" value="1"/>
</dbReference>
<reference evidence="6" key="1">
    <citation type="submission" date="2006-10" db="EMBL/GenBank/DDBJ databases">
        <authorList>
            <person name="Amadeo P."/>
            <person name="Zhao Q."/>
            <person name="Wortman J."/>
            <person name="Fraser-Liggett C."/>
            <person name="Carlton J."/>
        </authorList>
    </citation>
    <scope>NUCLEOTIDE SEQUENCE</scope>
    <source>
        <strain evidence="6">G3</strain>
    </source>
</reference>
<dbReference type="GO" id="GO:1990904">
    <property type="term" value="C:ribonucleoprotein complex"/>
    <property type="evidence" value="ECO:0000318"/>
    <property type="project" value="GO_Central"/>
</dbReference>
<dbReference type="PANTHER" id="PTHR48027">
    <property type="entry name" value="HETEROGENEOUS NUCLEAR RIBONUCLEOPROTEIN 87F-RELATED"/>
    <property type="match status" value="1"/>
</dbReference>
<dbReference type="InParanoid" id="A2DLE8"/>
<feature type="region of interest" description="Disordered" evidence="4">
    <location>
        <begin position="1"/>
        <end position="41"/>
    </location>
</feature>
<dbReference type="InterPro" id="IPR012677">
    <property type="entry name" value="Nucleotide-bd_a/b_plait_sf"/>
</dbReference>
<dbReference type="InterPro" id="IPR000504">
    <property type="entry name" value="RRM_dom"/>
</dbReference>
<feature type="domain" description="RRM" evidence="5">
    <location>
        <begin position="48"/>
        <end position="126"/>
    </location>
</feature>
<dbReference type="VEuPathDB" id="TrichDB:TVAGG3_0013880"/>
<evidence type="ECO:0000259" key="5">
    <source>
        <dbReference type="PROSITE" id="PS50102"/>
    </source>
</evidence>
<dbReference type="GO" id="GO:0003729">
    <property type="term" value="F:mRNA binding"/>
    <property type="evidence" value="ECO:0007669"/>
    <property type="project" value="UniProtKB-ARBA"/>
</dbReference>
<dbReference type="FunFam" id="3.30.70.330:FF:000383">
    <property type="entry name" value="Sex lethal, isoform D"/>
    <property type="match status" value="1"/>
</dbReference>
<dbReference type="InterPro" id="IPR052462">
    <property type="entry name" value="SLIRP/GR-RBP-like"/>
</dbReference>
<dbReference type="AlphaFoldDB" id="A2DLE8"/>